<protein>
    <submittedName>
        <fullName evidence="1">Uncharacterized protein</fullName>
    </submittedName>
</protein>
<comment type="caution">
    <text evidence="1">The sequence shown here is derived from an EMBL/GenBank/DDBJ whole genome shotgun (WGS) entry which is preliminary data.</text>
</comment>
<gene>
    <name evidence="1" type="ORF">Fmac_028305</name>
</gene>
<name>A0ABD1L759_9FABA</name>
<reference evidence="1 2" key="1">
    <citation type="submission" date="2024-08" db="EMBL/GenBank/DDBJ databases">
        <title>Insights into the chromosomal genome structure of Flemingia macrophylla.</title>
        <authorList>
            <person name="Ding Y."/>
            <person name="Zhao Y."/>
            <person name="Bi W."/>
            <person name="Wu M."/>
            <person name="Zhao G."/>
            <person name="Gong Y."/>
            <person name="Li W."/>
            <person name="Zhang P."/>
        </authorList>
    </citation>
    <scope>NUCLEOTIDE SEQUENCE [LARGE SCALE GENOMIC DNA]</scope>
    <source>
        <strain evidence="1">DYQJB</strain>
        <tissue evidence="1">Leaf</tissue>
    </source>
</reference>
<evidence type="ECO:0000313" key="2">
    <source>
        <dbReference type="Proteomes" id="UP001603857"/>
    </source>
</evidence>
<evidence type="ECO:0000313" key="1">
    <source>
        <dbReference type="EMBL" id="KAL2319336.1"/>
    </source>
</evidence>
<dbReference type="EMBL" id="JBGMDY010000010">
    <property type="protein sequence ID" value="KAL2319336.1"/>
    <property type="molecule type" value="Genomic_DNA"/>
</dbReference>
<organism evidence="1 2">
    <name type="scientific">Flemingia macrophylla</name>
    <dbReference type="NCBI Taxonomy" id="520843"/>
    <lineage>
        <taxon>Eukaryota</taxon>
        <taxon>Viridiplantae</taxon>
        <taxon>Streptophyta</taxon>
        <taxon>Embryophyta</taxon>
        <taxon>Tracheophyta</taxon>
        <taxon>Spermatophyta</taxon>
        <taxon>Magnoliopsida</taxon>
        <taxon>eudicotyledons</taxon>
        <taxon>Gunneridae</taxon>
        <taxon>Pentapetalae</taxon>
        <taxon>rosids</taxon>
        <taxon>fabids</taxon>
        <taxon>Fabales</taxon>
        <taxon>Fabaceae</taxon>
        <taxon>Papilionoideae</taxon>
        <taxon>50 kb inversion clade</taxon>
        <taxon>NPAAA clade</taxon>
        <taxon>indigoferoid/millettioid clade</taxon>
        <taxon>Phaseoleae</taxon>
        <taxon>Flemingia</taxon>
    </lineage>
</organism>
<keyword evidence="2" id="KW-1185">Reference proteome</keyword>
<accession>A0ABD1L759</accession>
<dbReference type="AlphaFoldDB" id="A0ABD1L759"/>
<dbReference type="Proteomes" id="UP001603857">
    <property type="component" value="Unassembled WGS sequence"/>
</dbReference>
<sequence length="197" mass="21812">MSGKSVKDYYGSLLGSPQKTLVSMTSLPRTPLSTNIRRPSFRPTYIEAIKSETNLKLVCTTQPKSESDGIREPQRNKIEWDATWDVVGKSFRGGKQQWRSNEGLAMRTIVSSDDGNSDRIGYWATSPGSASPPFEHTTSGPPILFNHCHSLSLWTNMCNFTTNVGVGPSHVNAHSIFSDTGWVHITLQQTNLSTNPR</sequence>
<proteinExistence type="predicted"/>